<dbReference type="Gene3D" id="2.60.120.200">
    <property type="match status" value="1"/>
</dbReference>
<dbReference type="EMBL" id="CAEZSN010000054">
    <property type="protein sequence ID" value="CAB4542389.1"/>
    <property type="molecule type" value="Genomic_DNA"/>
</dbReference>
<keyword evidence="1" id="KW-0472">Membrane</keyword>
<organism evidence="2">
    <name type="scientific">freshwater metagenome</name>
    <dbReference type="NCBI Taxonomy" id="449393"/>
    <lineage>
        <taxon>unclassified sequences</taxon>
        <taxon>metagenomes</taxon>
        <taxon>ecological metagenomes</taxon>
    </lineage>
</organism>
<keyword evidence="1" id="KW-0812">Transmembrane</keyword>
<sequence>MKTKKVLVALIAIGSIFSGSLPASATFNVVEPFGTEGALSSDWVAAGSVVPSVVKHEGDTPENALRLTTNENDQAGYVLYDKQFNLSQGVQFEFTQYQWGGDGADGLVFFIKNATDTTNVQGGRGGAMGYSPNGQSFAGISGALIGVGFDAYGNFRNYQGTGCDPFEWAEIKNQITILGPGQEYAGYCRLADPYDLTSNSKKLLHNFYDSRLASAAAVKIIIESPYTDSPKLKVYYENTLVHDLALPAAFSSTANIKFGFTAGTGALNNFHEISNLRVKTLDATLPFRDVASDDFVAGADDLANTGGSLSDYYLLIGSALALIGAGFYSARKGVKAGK</sequence>
<dbReference type="AlphaFoldDB" id="A0A6J6BVU4"/>
<evidence type="ECO:0000256" key="1">
    <source>
        <dbReference type="SAM" id="Phobius"/>
    </source>
</evidence>
<name>A0A6J6BVU4_9ZZZZ</name>
<keyword evidence="1" id="KW-1133">Transmembrane helix</keyword>
<feature type="transmembrane region" description="Helical" evidence="1">
    <location>
        <begin position="312"/>
        <end position="330"/>
    </location>
</feature>
<proteinExistence type="predicted"/>
<accession>A0A6J6BVU4</accession>
<evidence type="ECO:0000313" key="2">
    <source>
        <dbReference type="EMBL" id="CAB4542389.1"/>
    </source>
</evidence>
<reference evidence="2" key="1">
    <citation type="submission" date="2020-05" db="EMBL/GenBank/DDBJ databases">
        <authorList>
            <person name="Chiriac C."/>
            <person name="Salcher M."/>
            <person name="Ghai R."/>
            <person name="Kavagutti S V."/>
        </authorList>
    </citation>
    <scope>NUCLEOTIDE SEQUENCE</scope>
</reference>
<protein>
    <submittedName>
        <fullName evidence="2">Unannotated protein</fullName>
    </submittedName>
</protein>
<dbReference type="InterPro" id="IPR056573">
    <property type="entry name" value="Lectin_L-type_dom"/>
</dbReference>
<dbReference type="SUPFAM" id="SSF49899">
    <property type="entry name" value="Concanavalin A-like lectins/glucanases"/>
    <property type="match status" value="1"/>
</dbReference>
<gene>
    <name evidence="2" type="ORF">UFOPK1433_00579</name>
</gene>
<dbReference type="InterPro" id="IPR013320">
    <property type="entry name" value="ConA-like_dom_sf"/>
</dbReference>
<dbReference type="CDD" id="cd01951">
    <property type="entry name" value="lectin_L-type"/>
    <property type="match status" value="1"/>
</dbReference>